<comment type="caution">
    <text evidence="7">The sequence shown here is derived from an EMBL/GenBank/DDBJ whole genome shotgun (WGS) entry which is preliminary data.</text>
</comment>
<dbReference type="InterPro" id="IPR003593">
    <property type="entry name" value="AAA+_ATPase"/>
</dbReference>
<dbReference type="Gene3D" id="3.40.50.300">
    <property type="entry name" value="P-loop containing nucleotide triphosphate hydrolases"/>
    <property type="match status" value="1"/>
</dbReference>
<evidence type="ECO:0000259" key="6">
    <source>
        <dbReference type="PROSITE" id="PS50893"/>
    </source>
</evidence>
<name>A0ABX1TQN6_9GAMM</name>
<keyword evidence="8" id="KW-1185">Reference proteome</keyword>
<keyword evidence="3 7" id="KW-0067">ATP-binding</keyword>
<sequence>MTLLEAERISVDLGGRTVVNQVSLRAAAGQLLALIGPNGAGKTTLLAALAGLRRFRGSVRLRGRPLATLGRRERARVLAYLPQGHIAHWPLTVRRLVELGRLPHLAPWRTPVAADRLAVEEAMQRTDIAELAERPFDTLSGGERARVMLARVLAVEAPLVLADEPVAALDPYHQLRVMELLRDYADSGAALVVVLHDLTLAARFCDELLLLREGALVARGPADEVLSAVHLAEAYRVTALRGEHEDQRYVLPWRRLVAEESGDA</sequence>
<keyword evidence="2" id="KW-0547">Nucleotide-binding</keyword>
<proteinExistence type="predicted"/>
<organism evidence="7 8">
    <name type="scientific">Candidatus Competibacter phosphatis</name>
    <dbReference type="NCBI Taxonomy" id="221280"/>
    <lineage>
        <taxon>Bacteria</taxon>
        <taxon>Pseudomonadati</taxon>
        <taxon>Pseudomonadota</taxon>
        <taxon>Gammaproteobacteria</taxon>
        <taxon>Candidatus Competibacteraceae</taxon>
        <taxon>Candidatus Competibacter</taxon>
    </lineage>
</organism>
<dbReference type="GO" id="GO:0005524">
    <property type="term" value="F:ATP binding"/>
    <property type="evidence" value="ECO:0007669"/>
    <property type="project" value="UniProtKB-KW"/>
</dbReference>
<dbReference type="InterPro" id="IPR017871">
    <property type="entry name" value="ABC_transporter-like_CS"/>
</dbReference>
<dbReference type="Pfam" id="PF00005">
    <property type="entry name" value="ABC_tran"/>
    <property type="match status" value="1"/>
</dbReference>
<evidence type="ECO:0000256" key="2">
    <source>
        <dbReference type="ARBA" id="ARBA00022741"/>
    </source>
</evidence>
<dbReference type="Proteomes" id="UP000760480">
    <property type="component" value="Unassembled WGS sequence"/>
</dbReference>
<protein>
    <submittedName>
        <fullName evidence="7">ABC transporter ATP-binding protein</fullName>
    </submittedName>
</protein>
<accession>A0ABX1TQN6</accession>
<dbReference type="SMART" id="SM00382">
    <property type="entry name" value="AAA"/>
    <property type="match status" value="1"/>
</dbReference>
<keyword evidence="4" id="KW-1278">Translocase</keyword>
<dbReference type="InterPro" id="IPR027417">
    <property type="entry name" value="P-loop_NTPase"/>
</dbReference>
<dbReference type="CDD" id="cd03214">
    <property type="entry name" value="ABC_Iron-Siderophores_B12_Hemin"/>
    <property type="match status" value="1"/>
</dbReference>
<evidence type="ECO:0000313" key="7">
    <source>
        <dbReference type="EMBL" id="NMQ20256.1"/>
    </source>
</evidence>
<evidence type="ECO:0000256" key="4">
    <source>
        <dbReference type="ARBA" id="ARBA00022967"/>
    </source>
</evidence>
<dbReference type="PANTHER" id="PTHR42794:SF1">
    <property type="entry name" value="HEMIN IMPORT ATP-BINDING PROTEIN HMUV"/>
    <property type="match status" value="1"/>
</dbReference>
<evidence type="ECO:0000313" key="8">
    <source>
        <dbReference type="Proteomes" id="UP000760480"/>
    </source>
</evidence>
<dbReference type="SUPFAM" id="SSF52540">
    <property type="entry name" value="P-loop containing nucleoside triphosphate hydrolases"/>
    <property type="match status" value="1"/>
</dbReference>
<dbReference type="PROSITE" id="PS00211">
    <property type="entry name" value="ABC_TRANSPORTER_1"/>
    <property type="match status" value="1"/>
</dbReference>
<feature type="domain" description="ABC transporter" evidence="6">
    <location>
        <begin position="4"/>
        <end position="238"/>
    </location>
</feature>
<gene>
    <name evidence="7" type="ORF">E4P82_14255</name>
</gene>
<dbReference type="PROSITE" id="PS50893">
    <property type="entry name" value="ABC_TRANSPORTER_2"/>
    <property type="match status" value="1"/>
</dbReference>
<dbReference type="RefSeq" id="WP_169249521.1">
    <property type="nucleotide sequence ID" value="NZ_SPMZ01000042.1"/>
</dbReference>
<dbReference type="InterPro" id="IPR003439">
    <property type="entry name" value="ABC_transporter-like_ATP-bd"/>
</dbReference>
<dbReference type="EMBL" id="SPMZ01000042">
    <property type="protein sequence ID" value="NMQ20256.1"/>
    <property type="molecule type" value="Genomic_DNA"/>
</dbReference>
<reference evidence="7 8" key="1">
    <citation type="submission" date="2019-03" db="EMBL/GenBank/DDBJ databases">
        <title>Metabolic reconstructions from genomes of highly enriched 'Candidatus Accumulibacter' and 'Candidatus Competibacter' bioreactor populations.</title>
        <authorList>
            <person name="Annavajhala M.K."/>
            <person name="Welles L."/>
            <person name="Abbas B."/>
            <person name="Sorokin D."/>
            <person name="Park H."/>
            <person name="Van Loosdrecht M."/>
            <person name="Chandran K."/>
        </authorList>
    </citation>
    <scope>NUCLEOTIDE SEQUENCE [LARGE SCALE GENOMIC DNA]</scope>
    <source>
        <strain evidence="7 8">SBR_G</strain>
    </source>
</reference>
<evidence type="ECO:0000256" key="3">
    <source>
        <dbReference type="ARBA" id="ARBA00022840"/>
    </source>
</evidence>
<evidence type="ECO:0000256" key="5">
    <source>
        <dbReference type="ARBA" id="ARBA00037066"/>
    </source>
</evidence>
<dbReference type="PANTHER" id="PTHR42794">
    <property type="entry name" value="HEMIN IMPORT ATP-BINDING PROTEIN HMUV"/>
    <property type="match status" value="1"/>
</dbReference>
<comment type="function">
    <text evidence="5">Part of the ABC transporter complex HmuTUV involved in hemin import. Responsible for energy coupling to the transport system.</text>
</comment>
<evidence type="ECO:0000256" key="1">
    <source>
        <dbReference type="ARBA" id="ARBA00022448"/>
    </source>
</evidence>
<keyword evidence="1" id="KW-0813">Transport</keyword>